<dbReference type="CDD" id="cd00397">
    <property type="entry name" value="DNA_BRE_C"/>
    <property type="match status" value="1"/>
</dbReference>
<name>A0ABT8EJV3_9BURK</name>
<organism evidence="8 9">
    <name type="scientific">Alcaligenes endophyticus</name>
    <dbReference type="NCBI Taxonomy" id="1929088"/>
    <lineage>
        <taxon>Bacteria</taxon>
        <taxon>Pseudomonadati</taxon>
        <taxon>Pseudomonadota</taxon>
        <taxon>Betaproteobacteria</taxon>
        <taxon>Burkholderiales</taxon>
        <taxon>Alcaligenaceae</taxon>
        <taxon>Alcaligenes</taxon>
    </lineage>
</organism>
<evidence type="ECO:0000256" key="3">
    <source>
        <dbReference type="ARBA" id="ARBA00023125"/>
    </source>
</evidence>
<evidence type="ECO:0000259" key="7">
    <source>
        <dbReference type="PROSITE" id="PS51900"/>
    </source>
</evidence>
<evidence type="ECO:0000256" key="1">
    <source>
        <dbReference type="ARBA" id="ARBA00008857"/>
    </source>
</evidence>
<dbReference type="PROSITE" id="PS51900">
    <property type="entry name" value="CB"/>
    <property type="match status" value="1"/>
</dbReference>
<dbReference type="Pfam" id="PF00589">
    <property type="entry name" value="Phage_integrase"/>
    <property type="match status" value="1"/>
</dbReference>
<comment type="caution">
    <text evidence="8">The sequence shown here is derived from an EMBL/GenBank/DDBJ whole genome shotgun (WGS) entry which is preliminary data.</text>
</comment>
<reference evidence="8" key="1">
    <citation type="submission" date="2021-11" db="EMBL/GenBank/DDBJ databases">
        <title>Draft genome sequence of Alcaligenes endophyticus type strain CCUG 75668T.</title>
        <authorList>
            <person name="Salva-Serra F."/>
            <person name="Duran R.E."/>
            <person name="Seeger M."/>
            <person name="Moore E.R.B."/>
            <person name="Jaen-Luchoro D."/>
        </authorList>
    </citation>
    <scope>NUCLEOTIDE SEQUENCE</scope>
    <source>
        <strain evidence="8">CCUG 75668</strain>
    </source>
</reference>
<feature type="domain" description="Core-binding (CB)" evidence="7">
    <location>
        <begin position="27"/>
        <end position="108"/>
    </location>
</feature>
<evidence type="ECO:0000313" key="8">
    <source>
        <dbReference type="EMBL" id="MDN4121415.1"/>
    </source>
</evidence>
<evidence type="ECO:0000256" key="6">
    <source>
        <dbReference type="SAM" id="MobiDB-lite"/>
    </source>
</evidence>
<keyword evidence="2" id="KW-0229">DNA integration</keyword>
<evidence type="ECO:0000256" key="2">
    <source>
        <dbReference type="ARBA" id="ARBA00022908"/>
    </source>
</evidence>
<keyword evidence="4" id="KW-0233">DNA recombination</keyword>
<dbReference type="PANTHER" id="PTHR30349">
    <property type="entry name" value="PHAGE INTEGRASE-RELATED"/>
    <property type="match status" value="1"/>
</dbReference>
<proteinExistence type="inferred from homology"/>
<dbReference type="InterPro" id="IPR010998">
    <property type="entry name" value="Integrase_recombinase_N"/>
</dbReference>
<dbReference type="Gene3D" id="1.10.150.130">
    <property type="match status" value="1"/>
</dbReference>
<dbReference type="InterPro" id="IPR013762">
    <property type="entry name" value="Integrase-like_cat_sf"/>
</dbReference>
<gene>
    <name evidence="8" type="ORF">LMS43_08955</name>
</gene>
<comment type="similarity">
    <text evidence="1">Belongs to the 'phage' integrase family.</text>
</comment>
<dbReference type="InterPro" id="IPR002104">
    <property type="entry name" value="Integrase_catalytic"/>
</dbReference>
<protein>
    <submittedName>
        <fullName evidence="8">Site-specific integrase</fullName>
    </submittedName>
</protein>
<dbReference type="RefSeq" id="WP_266124095.1">
    <property type="nucleotide sequence ID" value="NZ_JAJHNU010000002.1"/>
</dbReference>
<dbReference type="InterPro" id="IPR050090">
    <property type="entry name" value="Tyrosine_recombinase_XerCD"/>
</dbReference>
<evidence type="ECO:0000256" key="5">
    <source>
        <dbReference type="PROSITE-ProRule" id="PRU01248"/>
    </source>
</evidence>
<feature type="region of interest" description="Disordered" evidence="6">
    <location>
        <begin position="1"/>
        <end position="20"/>
    </location>
</feature>
<accession>A0ABT8EJV3</accession>
<dbReference type="InterPro" id="IPR044068">
    <property type="entry name" value="CB"/>
</dbReference>
<dbReference type="Gene3D" id="1.10.443.10">
    <property type="entry name" value="Intergrase catalytic core"/>
    <property type="match status" value="1"/>
</dbReference>
<evidence type="ECO:0000313" key="9">
    <source>
        <dbReference type="Proteomes" id="UP001168613"/>
    </source>
</evidence>
<keyword evidence="9" id="KW-1185">Reference proteome</keyword>
<evidence type="ECO:0000256" key="4">
    <source>
        <dbReference type="ARBA" id="ARBA00023172"/>
    </source>
</evidence>
<dbReference type="PANTHER" id="PTHR30349:SF41">
    <property type="entry name" value="INTEGRASE_RECOMBINASE PROTEIN MJ0367-RELATED"/>
    <property type="match status" value="1"/>
</dbReference>
<keyword evidence="3 5" id="KW-0238">DNA-binding</keyword>
<dbReference type="Proteomes" id="UP001168613">
    <property type="component" value="Unassembled WGS sequence"/>
</dbReference>
<sequence length="348" mass="40046">MKRSVQQATEGREQQELPLLGQNARSIDAMALFDTWLNRQQPRFLLSTQNVYRTLWRRFIEDMKIRQKDLHQIDSTDIQGFLATLEGVKRPQRERYQQVIARAYTEMLRHDPLHPNPAVSTAINDPYHENWRQAPDNDATQFLTEPQTQALKLRLNVQLLALQRSSDYTQAGLWRNTRDLAIVGLLLGCGLRPQELTQLQRYQWHSAADKGEHASFIHITGEAQRHIPVPKWLEPLLQLWDRRATLDAHELMFPSSRQLSAARPAVSMNPATLARIVTKWGNKYADMMLTPQRLRNVYGAQLFAQDSSLAEVEALMGYAPGAASAWRLQAAWLQWCQRENDPAPAKIK</sequence>
<dbReference type="SUPFAM" id="SSF56349">
    <property type="entry name" value="DNA breaking-rejoining enzymes"/>
    <property type="match status" value="1"/>
</dbReference>
<dbReference type="EMBL" id="JAJHNU010000002">
    <property type="protein sequence ID" value="MDN4121415.1"/>
    <property type="molecule type" value="Genomic_DNA"/>
</dbReference>
<dbReference type="InterPro" id="IPR011010">
    <property type="entry name" value="DNA_brk_join_enz"/>
</dbReference>